<accession>A0A8H9QWD7</accession>
<name>A0A8H9QWD7_CLOPF</name>
<reference evidence="1" key="2">
    <citation type="submission" date="2020-07" db="EMBL/GenBank/DDBJ databases">
        <authorList>
            <consortium name="NCBI Pathogen Detection Project"/>
        </authorList>
    </citation>
    <scope>NUCLEOTIDE SEQUENCE</scope>
    <source>
        <strain evidence="1">C8</strain>
    </source>
</reference>
<proteinExistence type="predicted"/>
<gene>
    <name evidence="1" type="ORF">I9080_001176</name>
</gene>
<dbReference type="EMBL" id="DACTCB010000004">
    <property type="protein sequence ID" value="HAT4307393.1"/>
    <property type="molecule type" value="Genomic_DNA"/>
</dbReference>
<sequence>MNDFNKIENMIKESINFSNLLLVADVEKKIIGFIYEQRGMLKKLNIQLIWLLEFWKTTGEEDLEEGFF</sequence>
<protein>
    <submittedName>
        <fullName evidence="1">Uncharacterized protein</fullName>
    </submittedName>
</protein>
<reference evidence="1" key="1">
    <citation type="journal article" date="2018" name="Genome Biol.">
        <title>SKESA: strategic k-mer extension for scrupulous assemblies.</title>
        <authorList>
            <person name="Souvorov A."/>
            <person name="Agarwala R."/>
            <person name="Lipman D.J."/>
        </authorList>
    </citation>
    <scope>NUCLEOTIDE SEQUENCE</scope>
    <source>
        <strain evidence="1">C8</strain>
    </source>
</reference>
<dbReference type="AlphaFoldDB" id="A0A8H9QWD7"/>
<evidence type="ECO:0000313" key="1">
    <source>
        <dbReference type="EMBL" id="HAT4307393.1"/>
    </source>
</evidence>
<comment type="caution">
    <text evidence="1">The sequence shown here is derived from an EMBL/GenBank/DDBJ whole genome shotgun (WGS) entry which is preliminary data.</text>
</comment>
<dbReference type="Proteomes" id="UP000859547">
    <property type="component" value="Unassembled WGS sequence"/>
</dbReference>
<organism evidence="1">
    <name type="scientific">Clostridium perfringens</name>
    <dbReference type="NCBI Taxonomy" id="1502"/>
    <lineage>
        <taxon>Bacteria</taxon>
        <taxon>Bacillati</taxon>
        <taxon>Bacillota</taxon>
        <taxon>Clostridia</taxon>
        <taxon>Eubacteriales</taxon>
        <taxon>Clostridiaceae</taxon>
        <taxon>Clostridium</taxon>
    </lineage>
</organism>